<name>A0A1H5T2D4_9ACTN</name>
<accession>A0A1H5T2D4</accession>
<dbReference type="PANTHER" id="PTHR23020:SF41">
    <property type="entry name" value="AMINOGLYCOSIDE PHOSPHOTRANSFERASE DOMAIN-CONTAINING PROTEIN"/>
    <property type="match status" value="1"/>
</dbReference>
<dbReference type="GO" id="GO:0016740">
    <property type="term" value="F:transferase activity"/>
    <property type="evidence" value="ECO:0007669"/>
    <property type="project" value="UniProtKB-KW"/>
</dbReference>
<dbReference type="InterPro" id="IPR002575">
    <property type="entry name" value="Aminoglycoside_PTrfase"/>
</dbReference>
<dbReference type="EMBL" id="FNVO01000001">
    <property type="protein sequence ID" value="SEF56973.1"/>
    <property type="molecule type" value="Genomic_DNA"/>
</dbReference>
<dbReference type="Proteomes" id="UP000236723">
    <property type="component" value="Unassembled WGS sequence"/>
</dbReference>
<gene>
    <name evidence="2" type="ORF">SAMN04489712_101456</name>
</gene>
<evidence type="ECO:0000259" key="1">
    <source>
        <dbReference type="Pfam" id="PF01636"/>
    </source>
</evidence>
<organism evidence="2 3">
    <name type="scientific">Thermomonospora echinospora</name>
    <dbReference type="NCBI Taxonomy" id="1992"/>
    <lineage>
        <taxon>Bacteria</taxon>
        <taxon>Bacillati</taxon>
        <taxon>Actinomycetota</taxon>
        <taxon>Actinomycetes</taxon>
        <taxon>Streptosporangiales</taxon>
        <taxon>Thermomonosporaceae</taxon>
        <taxon>Thermomonospora</taxon>
    </lineage>
</organism>
<dbReference type="AlphaFoldDB" id="A0A1H5T2D4"/>
<dbReference type="InterPro" id="IPR052961">
    <property type="entry name" value="Oxido-Kinase-like_Enzymes"/>
</dbReference>
<proteinExistence type="predicted"/>
<dbReference type="SUPFAM" id="SSF56112">
    <property type="entry name" value="Protein kinase-like (PK-like)"/>
    <property type="match status" value="1"/>
</dbReference>
<dbReference type="Gene3D" id="3.90.1200.10">
    <property type="match status" value="1"/>
</dbReference>
<dbReference type="Pfam" id="PF01636">
    <property type="entry name" value="APH"/>
    <property type="match status" value="1"/>
</dbReference>
<keyword evidence="2" id="KW-0808">Transferase</keyword>
<dbReference type="PANTHER" id="PTHR23020">
    <property type="entry name" value="UNCHARACTERIZED NUCLEAR HORMONE RECEPTOR-RELATED"/>
    <property type="match status" value="1"/>
</dbReference>
<dbReference type="InterPro" id="IPR011009">
    <property type="entry name" value="Kinase-like_dom_sf"/>
</dbReference>
<keyword evidence="3" id="KW-1185">Reference proteome</keyword>
<evidence type="ECO:0000313" key="3">
    <source>
        <dbReference type="Proteomes" id="UP000236723"/>
    </source>
</evidence>
<reference evidence="3" key="1">
    <citation type="submission" date="2016-10" db="EMBL/GenBank/DDBJ databases">
        <authorList>
            <person name="Varghese N."/>
            <person name="Submissions S."/>
        </authorList>
    </citation>
    <scope>NUCLEOTIDE SEQUENCE [LARGE SCALE GENOMIC DNA]</scope>
    <source>
        <strain evidence="3">DSM 43163</strain>
    </source>
</reference>
<dbReference type="OrthoDB" id="115252at2"/>
<feature type="domain" description="Aminoglycoside phosphotransferase" evidence="1">
    <location>
        <begin position="30"/>
        <end position="278"/>
    </location>
</feature>
<evidence type="ECO:0000313" key="2">
    <source>
        <dbReference type="EMBL" id="SEF56973.1"/>
    </source>
</evidence>
<sequence>MNAHVVEDPSGLTPEWLSAALGAEVTAVSWERVGSGQIGACYRLTLEGGQGVPRRLVAKLAAEDPAARAFLGPAYRAEVSFYRDLAATVAARTPRCHYSALADDHTTFVLLLEDLSPAVQGDQIAGCTPGQAAGAVANLAGLHGPRWCDPTLLDLPWLSAVGEEDATTLGEVFGPAVDTFVERFADRLPAADVRTLRQVADRVAAWVVGRPERFGLVHGDYRLDNLLFAAPPEEGVTAVDWQTLSIGHPLRDLAFFLATGLRPEDRPVHERTLVETYHTALTRYGVDDYDLGECLEDYRFAAVQGPLITVLGCVYGTRTERGDTMFLTMTTRSCAAIRELGTLDLI</sequence>
<dbReference type="RefSeq" id="WP_103935889.1">
    <property type="nucleotide sequence ID" value="NZ_FNVO01000001.1"/>
</dbReference>
<protein>
    <submittedName>
        <fullName evidence="2">Phosphotransferase enzyme family protein</fullName>
    </submittedName>
</protein>